<reference evidence="4 5" key="1">
    <citation type="submission" date="2014-08" db="EMBL/GenBank/DDBJ databases">
        <title>Porphyromonas canoris strain:OH2762 Genome sequencing.</title>
        <authorList>
            <person name="Wallis C."/>
            <person name="Deusch O."/>
            <person name="O'Flynn C."/>
            <person name="Davis I."/>
            <person name="Jospin G."/>
            <person name="Darling A.E."/>
            <person name="Coil D.A."/>
            <person name="Alexiev A."/>
            <person name="Horsfall A."/>
            <person name="Kirkwood N."/>
            <person name="Harris S."/>
            <person name="Eisen J.A."/>
        </authorList>
    </citation>
    <scope>NUCLEOTIDE SEQUENCE [LARGE SCALE GENOMIC DNA]</scope>
    <source>
        <strain evidence="5">COT-108 OH2762</strain>
    </source>
</reference>
<evidence type="ECO:0000259" key="3">
    <source>
        <dbReference type="Pfam" id="PF00588"/>
    </source>
</evidence>
<dbReference type="InterPro" id="IPR001537">
    <property type="entry name" value="SpoU_MeTrfase"/>
</dbReference>
<dbReference type="Pfam" id="PF00588">
    <property type="entry name" value="SpoU_methylase"/>
    <property type="match status" value="1"/>
</dbReference>
<sequence length="186" mass="20954">MNDNIKLSVVEMNRLTQEEFKQQKKIPLVIVLDNVRSMNNIGSVFRTADAFLVDALYLCGITATPPHRDIRKTALGAEDSVLWRYFESTSDAVAHLKEQGYHLLALEQTQNSIPLQEIEKKLKELKEQPLALVIGHEVKGVDQEIVNMCDGAIEIPQFGTKHSLNVSVAAGMSIWEIAKYYMNRSV</sequence>
<keyword evidence="5" id="KW-1185">Reference proteome</keyword>
<evidence type="ECO:0000256" key="2">
    <source>
        <dbReference type="ARBA" id="ARBA00022679"/>
    </source>
</evidence>
<comment type="caution">
    <text evidence="4">The sequence shown here is derived from an EMBL/GenBank/DDBJ whole genome shotgun (WGS) entry which is preliminary data.</text>
</comment>
<proteinExistence type="predicted"/>
<dbReference type="Gene3D" id="3.40.1280.10">
    <property type="match status" value="1"/>
</dbReference>
<dbReference type="CDD" id="cd18097">
    <property type="entry name" value="SpoU-like"/>
    <property type="match status" value="1"/>
</dbReference>
<dbReference type="PANTHER" id="PTHR46429:SF1">
    <property type="entry name" value="23S RRNA (GUANOSINE-2'-O-)-METHYLTRANSFERASE RLMB"/>
    <property type="match status" value="1"/>
</dbReference>
<keyword evidence="2" id="KW-0808">Transferase</keyword>
<dbReference type="PANTHER" id="PTHR46429">
    <property type="entry name" value="23S RRNA (GUANOSINE-2'-O-)-METHYLTRANSFERASE RLMB"/>
    <property type="match status" value="1"/>
</dbReference>
<accession>A0ABR4XIS1</accession>
<feature type="domain" description="tRNA/rRNA methyltransferase SpoU type" evidence="3">
    <location>
        <begin position="28"/>
        <end position="174"/>
    </location>
</feature>
<evidence type="ECO:0000313" key="5">
    <source>
        <dbReference type="Proteomes" id="UP000030101"/>
    </source>
</evidence>
<dbReference type="SUPFAM" id="SSF75217">
    <property type="entry name" value="alpha/beta knot"/>
    <property type="match status" value="1"/>
</dbReference>
<dbReference type="RefSeq" id="WP_036790817.1">
    <property type="nucleotide sequence ID" value="NZ_JQZV01000013.1"/>
</dbReference>
<organism evidence="4 5">
    <name type="scientific">Porphyromonas canoris</name>
    <dbReference type="NCBI Taxonomy" id="36875"/>
    <lineage>
        <taxon>Bacteria</taxon>
        <taxon>Pseudomonadati</taxon>
        <taxon>Bacteroidota</taxon>
        <taxon>Bacteroidia</taxon>
        <taxon>Bacteroidales</taxon>
        <taxon>Porphyromonadaceae</taxon>
        <taxon>Porphyromonas</taxon>
    </lineage>
</organism>
<evidence type="ECO:0000313" key="4">
    <source>
        <dbReference type="EMBL" id="KGN91600.1"/>
    </source>
</evidence>
<name>A0ABR4XIS1_9PORP</name>
<dbReference type="InterPro" id="IPR029026">
    <property type="entry name" value="tRNA_m1G_MTases_N"/>
</dbReference>
<dbReference type="InterPro" id="IPR004441">
    <property type="entry name" value="rRNA_MeTrfase_TrmH"/>
</dbReference>
<evidence type="ECO:0000256" key="1">
    <source>
        <dbReference type="ARBA" id="ARBA00022603"/>
    </source>
</evidence>
<dbReference type="GO" id="GO:0008168">
    <property type="term" value="F:methyltransferase activity"/>
    <property type="evidence" value="ECO:0007669"/>
    <property type="project" value="UniProtKB-KW"/>
</dbReference>
<protein>
    <submittedName>
        <fullName evidence="4">RNA methyltransferase</fullName>
    </submittedName>
</protein>
<dbReference type="InterPro" id="IPR029028">
    <property type="entry name" value="Alpha/beta_knot_MTases"/>
</dbReference>
<gene>
    <name evidence="4" type="ORF">HQ43_05650</name>
</gene>
<keyword evidence="1 4" id="KW-0489">Methyltransferase</keyword>
<dbReference type="GO" id="GO:0032259">
    <property type="term" value="P:methylation"/>
    <property type="evidence" value="ECO:0007669"/>
    <property type="project" value="UniProtKB-KW"/>
</dbReference>
<dbReference type="EMBL" id="JQZV01000013">
    <property type="protein sequence ID" value="KGN91600.1"/>
    <property type="molecule type" value="Genomic_DNA"/>
</dbReference>
<dbReference type="Proteomes" id="UP000030101">
    <property type="component" value="Unassembled WGS sequence"/>
</dbReference>